<feature type="transmembrane region" description="Helical" evidence="6">
    <location>
        <begin position="318"/>
        <end position="349"/>
    </location>
</feature>
<evidence type="ECO:0000256" key="2">
    <source>
        <dbReference type="ARBA" id="ARBA00022475"/>
    </source>
</evidence>
<evidence type="ECO:0000256" key="5">
    <source>
        <dbReference type="ARBA" id="ARBA00023136"/>
    </source>
</evidence>
<feature type="transmembrane region" description="Helical" evidence="6">
    <location>
        <begin position="97"/>
        <end position="125"/>
    </location>
</feature>
<keyword evidence="2" id="KW-1003">Cell membrane</keyword>
<sequence length="427" mass="45041">MTLLAALAVFAATLFLVIVRPFKLNIALGAGLGAAAALLLGLVHWHDVWVVWQATWNATFTLIALIILSLLLSEAGLFRFTALHLARWAGGSMGRLFVLLILFGAVLAALLANDGAVLILTPIALELCELLHLKRPAGLALLFATGFIVDAASLPLITSNLTNIISADQFKLKFAAYAAVMGPVDLAAVTAGLAALWWRFHKALPARYAVEDLPAPRSALNDVVVCGVGTGLLAVLLISFFLAPRWGIPESLPALTAAAALLLTAWARRRPAGAVLRKAPWSVVGFSLGMYLVVYGLRNAGVTSAAGTVFAALWERGAWTLAYGLGGLMALASALSNNLPALLIGGLGIEQARLPPHAETLAVYANIVAVNVGSKLTPLGSLATLLWLSLLSARKWQVSWGEYVRLAWAVTLPTLLLTLGALVLLRP</sequence>
<dbReference type="RefSeq" id="WP_260559849.1">
    <property type="nucleotide sequence ID" value="NZ_BAABEC010000181.1"/>
</dbReference>
<evidence type="ECO:0000313" key="7">
    <source>
        <dbReference type="EMBL" id="UWX63564.1"/>
    </source>
</evidence>
<dbReference type="PANTHER" id="PTHR43302:SF5">
    <property type="entry name" value="TRANSPORTER ARSB-RELATED"/>
    <property type="match status" value="1"/>
</dbReference>
<feature type="transmembrane region" description="Helical" evidence="6">
    <location>
        <begin position="177"/>
        <end position="198"/>
    </location>
</feature>
<feature type="transmembrane region" description="Helical" evidence="6">
    <location>
        <begin position="279"/>
        <end position="298"/>
    </location>
</feature>
<accession>A0ABY5YH06</accession>
<comment type="subcellular location">
    <subcellularLocation>
        <location evidence="1">Cell membrane</location>
        <topology evidence="1">Multi-pass membrane protein</topology>
    </subcellularLocation>
</comment>
<feature type="transmembrane region" description="Helical" evidence="6">
    <location>
        <begin position="26"/>
        <end position="45"/>
    </location>
</feature>
<evidence type="ECO:0000256" key="1">
    <source>
        <dbReference type="ARBA" id="ARBA00004651"/>
    </source>
</evidence>
<keyword evidence="4 6" id="KW-1133">Transmembrane helix</keyword>
<keyword evidence="8" id="KW-1185">Reference proteome</keyword>
<dbReference type="Pfam" id="PF02040">
    <property type="entry name" value="ArsB"/>
    <property type="match status" value="1"/>
</dbReference>
<dbReference type="Proteomes" id="UP001060261">
    <property type="component" value="Chromosome"/>
</dbReference>
<feature type="transmembrane region" description="Helical" evidence="6">
    <location>
        <begin position="406"/>
        <end position="425"/>
    </location>
</feature>
<reference evidence="7" key="1">
    <citation type="submission" date="2022-09" db="EMBL/GenBank/DDBJ databases">
        <title>genome sequence of Deinococcus rubellus.</title>
        <authorList>
            <person name="Srinivasan S."/>
        </authorList>
    </citation>
    <scope>NUCLEOTIDE SEQUENCE</scope>
    <source>
        <strain evidence="7">Ant6</strain>
    </source>
</reference>
<dbReference type="EMBL" id="CP104213">
    <property type="protein sequence ID" value="UWX63564.1"/>
    <property type="molecule type" value="Genomic_DNA"/>
</dbReference>
<dbReference type="PRINTS" id="PR00758">
    <property type="entry name" value="ARSENICPUMP"/>
</dbReference>
<feature type="transmembrane region" description="Helical" evidence="6">
    <location>
        <begin position="57"/>
        <end position="77"/>
    </location>
</feature>
<dbReference type="InterPro" id="IPR000802">
    <property type="entry name" value="Arsenical_pump_ArsB"/>
</dbReference>
<evidence type="ECO:0000256" key="6">
    <source>
        <dbReference type="SAM" id="Phobius"/>
    </source>
</evidence>
<proteinExistence type="predicted"/>
<keyword evidence="3 6" id="KW-0812">Transmembrane</keyword>
<organism evidence="7 8">
    <name type="scientific">Deinococcus rubellus</name>
    <dbReference type="NCBI Taxonomy" id="1889240"/>
    <lineage>
        <taxon>Bacteria</taxon>
        <taxon>Thermotogati</taxon>
        <taxon>Deinococcota</taxon>
        <taxon>Deinococci</taxon>
        <taxon>Deinococcales</taxon>
        <taxon>Deinococcaceae</taxon>
        <taxon>Deinococcus</taxon>
    </lineage>
</organism>
<name>A0ABY5YH06_9DEIO</name>
<feature type="transmembrane region" description="Helical" evidence="6">
    <location>
        <begin position="248"/>
        <end position="267"/>
    </location>
</feature>
<evidence type="ECO:0000256" key="3">
    <source>
        <dbReference type="ARBA" id="ARBA00022692"/>
    </source>
</evidence>
<evidence type="ECO:0000256" key="4">
    <source>
        <dbReference type="ARBA" id="ARBA00022989"/>
    </source>
</evidence>
<feature type="transmembrane region" description="Helical" evidence="6">
    <location>
        <begin position="219"/>
        <end position="242"/>
    </location>
</feature>
<feature type="transmembrane region" description="Helical" evidence="6">
    <location>
        <begin position="137"/>
        <end position="157"/>
    </location>
</feature>
<evidence type="ECO:0000313" key="8">
    <source>
        <dbReference type="Proteomes" id="UP001060261"/>
    </source>
</evidence>
<keyword evidence="5 6" id="KW-0472">Membrane</keyword>
<protein>
    <submittedName>
        <fullName evidence="7">SLC13 family permease</fullName>
    </submittedName>
</protein>
<dbReference type="PANTHER" id="PTHR43302">
    <property type="entry name" value="TRANSPORTER ARSB-RELATED"/>
    <property type="match status" value="1"/>
</dbReference>
<gene>
    <name evidence="7" type="ORF">N0D28_12570</name>
</gene>